<dbReference type="HOGENOM" id="CLU_2254101_0_0_1"/>
<name>G7IQH7_MEDTR</name>
<dbReference type="AlphaFoldDB" id="G7IQH7"/>
<keyword evidence="3" id="KW-1185">Reference proteome</keyword>
<reference evidence="1 3" key="2">
    <citation type="journal article" date="2014" name="BMC Genomics">
        <title>An improved genome release (version Mt4.0) for the model legume Medicago truncatula.</title>
        <authorList>
            <person name="Tang H."/>
            <person name="Krishnakumar V."/>
            <person name="Bidwell S."/>
            <person name="Rosen B."/>
            <person name="Chan A."/>
            <person name="Zhou S."/>
            <person name="Gentzbittel L."/>
            <person name="Childs K.L."/>
            <person name="Yandell M."/>
            <person name="Gundlach H."/>
            <person name="Mayer K.F."/>
            <person name="Schwartz D.C."/>
            <person name="Town C.D."/>
        </authorList>
    </citation>
    <scope>GENOME REANNOTATION</scope>
    <source>
        <strain evidence="2 3">cv. Jemalong A17</strain>
    </source>
</reference>
<gene>
    <name evidence="1" type="ordered locus">MTR_2g050030</name>
</gene>
<evidence type="ECO:0000313" key="1">
    <source>
        <dbReference type="EMBL" id="AES65861.1"/>
    </source>
</evidence>
<dbReference type="PaxDb" id="3880-AES65861"/>
<reference evidence="1 3" key="1">
    <citation type="journal article" date="2011" name="Nature">
        <title>The Medicago genome provides insight into the evolution of rhizobial symbioses.</title>
        <authorList>
            <person name="Young N.D."/>
            <person name="Debelle F."/>
            <person name="Oldroyd G.E."/>
            <person name="Geurts R."/>
            <person name="Cannon S.B."/>
            <person name="Udvardi M.K."/>
            <person name="Benedito V.A."/>
            <person name="Mayer K.F."/>
            <person name="Gouzy J."/>
            <person name="Schoof H."/>
            <person name="Van de Peer Y."/>
            <person name="Proost S."/>
            <person name="Cook D.R."/>
            <person name="Meyers B.C."/>
            <person name="Spannagl M."/>
            <person name="Cheung F."/>
            <person name="De Mita S."/>
            <person name="Krishnakumar V."/>
            <person name="Gundlach H."/>
            <person name="Zhou S."/>
            <person name="Mudge J."/>
            <person name="Bharti A.K."/>
            <person name="Murray J.D."/>
            <person name="Naoumkina M.A."/>
            <person name="Rosen B."/>
            <person name="Silverstein K.A."/>
            <person name="Tang H."/>
            <person name="Rombauts S."/>
            <person name="Zhao P.X."/>
            <person name="Zhou P."/>
            <person name="Barbe V."/>
            <person name="Bardou P."/>
            <person name="Bechner M."/>
            <person name="Bellec A."/>
            <person name="Berger A."/>
            <person name="Berges H."/>
            <person name="Bidwell S."/>
            <person name="Bisseling T."/>
            <person name="Choisne N."/>
            <person name="Couloux A."/>
            <person name="Denny R."/>
            <person name="Deshpande S."/>
            <person name="Dai X."/>
            <person name="Doyle J.J."/>
            <person name="Dudez A.M."/>
            <person name="Farmer A.D."/>
            <person name="Fouteau S."/>
            <person name="Franken C."/>
            <person name="Gibelin C."/>
            <person name="Gish J."/>
            <person name="Goldstein S."/>
            <person name="Gonzalez A.J."/>
            <person name="Green P.J."/>
            <person name="Hallab A."/>
            <person name="Hartog M."/>
            <person name="Hua A."/>
            <person name="Humphray S.J."/>
            <person name="Jeong D.H."/>
            <person name="Jing Y."/>
            <person name="Jocker A."/>
            <person name="Kenton S.M."/>
            <person name="Kim D.J."/>
            <person name="Klee K."/>
            <person name="Lai H."/>
            <person name="Lang C."/>
            <person name="Lin S."/>
            <person name="Macmil S.L."/>
            <person name="Magdelenat G."/>
            <person name="Matthews L."/>
            <person name="McCorrison J."/>
            <person name="Monaghan E.L."/>
            <person name="Mun J.H."/>
            <person name="Najar F.Z."/>
            <person name="Nicholson C."/>
            <person name="Noirot C."/>
            <person name="O'Bleness M."/>
            <person name="Paule C.R."/>
            <person name="Poulain J."/>
            <person name="Prion F."/>
            <person name="Qin B."/>
            <person name="Qu C."/>
            <person name="Retzel E.F."/>
            <person name="Riddle C."/>
            <person name="Sallet E."/>
            <person name="Samain S."/>
            <person name="Samson N."/>
            <person name="Sanders I."/>
            <person name="Saurat O."/>
            <person name="Scarpelli C."/>
            <person name="Schiex T."/>
            <person name="Segurens B."/>
            <person name="Severin A.J."/>
            <person name="Sherrier D.J."/>
            <person name="Shi R."/>
            <person name="Sims S."/>
            <person name="Singer S.R."/>
            <person name="Sinharoy S."/>
            <person name="Sterck L."/>
            <person name="Viollet A."/>
            <person name="Wang B.B."/>
            <person name="Wang K."/>
            <person name="Wang M."/>
            <person name="Wang X."/>
            <person name="Warfsmann J."/>
            <person name="Weissenbach J."/>
            <person name="White D.D."/>
            <person name="White J.D."/>
            <person name="Wiley G.B."/>
            <person name="Wincker P."/>
            <person name="Xing Y."/>
            <person name="Yang L."/>
            <person name="Yao Z."/>
            <person name="Ying F."/>
            <person name="Zhai J."/>
            <person name="Zhou L."/>
            <person name="Zuber A."/>
            <person name="Denarie J."/>
            <person name="Dixon R.A."/>
            <person name="May G.D."/>
            <person name="Schwartz D.C."/>
            <person name="Rogers J."/>
            <person name="Quetier F."/>
            <person name="Town C.D."/>
            <person name="Roe B.A."/>
        </authorList>
    </citation>
    <scope>NUCLEOTIDE SEQUENCE [LARGE SCALE GENOMIC DNA]</scope>
    <source>
        <strain evidence="1">A17</strain>
        <strain evidence="2 3">cv. Jemalong A17</strain>
    </source>
</reference>
<sequence>MVKNVDDDPEETKSIFVENSRDVKPPKVEAKLNLDGASIHVKAKLNLDGVSINKIPITISISVFWSFTGIFQVFEKGQFLKGCFLCEKGFGERRVFFFEMALLM</sequence>
<dbReference type="EMBL" id="CM001218">
    <property type="protein sequence ID" value="AES65861.1"/>
    <property type="molecule type" value="Genomic_DNA"/>
</dbReference>
<dbReference type="Proteomes" id="UP000002051">
    <property type="component" value="Chromosome 2"/>
</dbReference>
<protein>
    <submittedName>
        <fullName evidence="1 2">Uncharacterized protein</fullName>
    </submittedName>
</protein>
<proteinExistence type="predicted"/>
<organism evidence="1 3">
    <name type="scientific">Medicago truncatula</name>
    <name type="common">Barrel medic</name>
    <name type="synonym">Medicago tribuloides</name>
    <dbReference type="NCBI Taxonomy" id="3880"/>
    <lineage>
        <taxon>Eukaryota</taxon>
        <taxon>Viridiplantae</taxon>
        <taxon>Streptophyta</taxon>
        <taxon>Embryophyta</taxon>
        <taxon>Tracheophyta</taxon>
        <taxon>Spermatophyta</taxon>
        <taxon>Magnoliopsida</taxon>
        <taxon>eudicotyledons</taxon>
        <taxon>Gunneridae</taxon>
        <taxon>Pentapetalae</taxon>
        <taxon>rosids</taxon>
        <taxon>fabids</taxon>
        <taxon>Fabales</taxon>
        <taxon>Fabaceae</taxon>
        <taxon>Papilionoideae</taxon>
        <taxon>50 kb inversion clade</taxon>
        <taxon>NPAAA clade</taxon>
        <taxon>Hologalegina</taxon>
        <taxon>IRL clade</taxon>
        <taxon>Trifolieae</taxon>
        <taxon>Medicago</taxon>
    </lineage>
</organism>
<evidence type="ECO:0000313" key="2">
    <source>
        <dbReference type="EnsemblPlants" id="AES65861"/>
    </source>
</evidence>
<dbReference type="EnsemblPlants" id="AES65861">
    <property type="protein sequence ID" value="AES65861"/>
    <property type="gene ID" value="MTR_2g050030"/>
</dbReference>
<evidence type="ECO:0000313" key="3">
    <source>
        <dbReference type="Proteomes" id="UP000002051"/>
    </source>
</evidence>
<accession>G7IQH7</accession>
<reference evidence="2" key="3">
    <citation type="submission" date="2015-04" db="UniProtKB">
        <authorList>
            <consortium name="EnsemblPlants"/>
        </authorList>
    </citation>
    <scope>IDENTIFICATION</scope>
    <source>
        <strain evidence="2">cv. Jemalong A17</strain>
    </source>
</reference>